<reference evidence="5" key="1">
    <citation type="journal article" date="2014" name="Nat. Genet.">
        <title>Genome of the human hookworm Necator americanus.</title>
        <authorList>
            <person name="Tang Y.T."/>
            <person name="Gao X."/>
            <person name="Rosa B.A."/>
            <person name="Abubucker S."/>
            <person name="Hallsworth-Pepin K."/>
            <person name="Martin J."/>
            <person name="Tyagi R."/>
            <person name="Heizer E."/>
            <person name="Zhang X."/>
            <person name="Bhonagiri-Palsikar V."/>
            <person name="Minx P."/>
            <person name="Warren W.C."/>
            <person name="Wang Q."/>
            <person name="Zhan B."/>
            <person name="Hotez P.J."/>
            <person name="Sternberg P.W."/>
            <person name="Dougall A."/>
            <person name="Gaze S.T."/>
            <person name="Mulvenna J."/>
            <person name="Sotillo J."/>
            <person name="Ranganathan S."/>
            <person name="Rabelo E.M."/>
            <person name="Wilson R.K."/>
            <person name="Felgner P.L."/>
            <person name="Bethony J."/>
            <person name="Hawdon J.M."/>
            <person name="Gasser R.B."/>
            <person name="Loukas A."/>
            <person name="Mitreva M."/>
        </authorList>
    </citation>
    <scope>NUCLEOTIDE SEQUENCE [LARGE SCALE GENOMIC DNA]</scope>
</reference>
<protein>
    <submittedName>
        <fullName evidence="4">Oxidoreductase, short chain dehydrogenase/reductase family protein</fullName>
    </submittedName>
</protein>
<dbReference type="GO" id="GO:0005829">
    <property type="term" value="C:cytosol"/>
    <property type="evidence" value="ECO:0007669"/>
    <property type="project" value="TreeGrafter"/>
</dbReference>
<evidence type="ECO:0000313" key="5">
    <source>
        <dbReference type="Proteomes" id="UP000053676"/>
    </source>
</evidence>
<name>W2TYE9_NECAM</name>
<dbReference type="InterPro" id="IPR007833">
    <property type="entry name" value="Capsule_polysaccharide_synth"/>
</dbReference>
<dbReference type="Pfam" id="PF00106">
    <property type="entry name" value="adh_short"/>
    <property type="match status" value="1"/>
</dbReference>
<evidence type="ECO:0000313" key="4">
    <source>
        <dbReference type="EMBL" id="ETN86868.1"/>
    </source>
</evidence>
<dbReference type="Proteomes" id="UP000053676">
    <property type="component" value="Unassembled WGS sequence"/>
</dbReference>
<dbReference type="PANTHER" id="PTHR43391">
    <property type="entry name" value="RETINOL DEHYDROGENASE-RELATED"/>
    <property type="match status" value="1"/>
</dbReference>
<keyword evidence="5" id="KW-1185">Reference proteome</keyword>
<dbReference type="AlphaFoldDB" id="W2TYE9"/>
<dbReference type="EMBL" id="KI657483">
    <property type="protein sequence ID" value="ETN86868.1"/>
    <property type="molecule type" value="Genomic_DNA"/>
</dbReference>
<dbReference type="CDD" id="cd16441">
    <property type="entry name" value="beta_Kdo_transferase_KpsS"/>
    <property type="match status" value="1"/>
</dbReference>
<keyword evidence="2" id="KW-0521">NADP</keyword>
<sequence>MRRSFLALQGTASPFFSKLAIALRARGNLVRRINFCGGDLAYSADGGAQDYRDEIGHLETWYHSVIERDACTDVILFGDCREIHRPVHDVAQKLGVHVHVFEEGYVRPHWVTLERYGVNGRSLLPRDPRAYFDARPGLSAVPPSSPTGYNLYERAYHDIKYRLANTLHAKRYPHYRSHRPRNGFQEYSGLVWRLLQQRQIYDREAARVTRALLEQRSPYYLLPLQLNSDSQIVVHSPFGGVREAISVVMHSFARHAPSDSLLVVKNHPLDTGLIGYRKFVDKLGTELGVSERLRFIDAGHLPTLLDNARGVIVVNSTVGLSALHHSKPVIALGTAIYSMQGLTWQGSLEDFWIRGEKPDMDLYKAFLDYVIHHTQINGDFYTRTGIDMAVAGAVRRLEAACAEACREKGATVITKALDVRDATAIENWLNDFDEKHPIDLLIANAGVASTLEHANDWEGRERTANIVDTNFTGALNAALPVIERKRARRRGHIALISSIAALRGMAISPAYCASKAALKAWGDSVRPVLARDNVRVSIVLPGFVKTAMSDVFPGDKPFMWTAEKAAIHIQRKLAAGRAEIAFPGMLAFGMRLLTLLPAALADGILGRMSYLPREER</sequence>
<dbReference type="GO" id="GO:0016491">
    <property type="term" value="F:oxidoreductase activity"/>
    <property type="evidence" value="ECO:0007669"/>
    <property type="project" value="UniProtKB-KW"/>
</dbReference>
<evidence type="ECO:0000256" key="3">
    <source>
        <dbReference type="ARBA" id="ARBA00023002"/>
    </source>
</evidence>
<dbReference type="KEGG" id="nai:NECAME_16101"/>
<dbReference type="PANTHER" id="PTHR43391:SF14">
    <property type="entry name" value="DEHYDROGENASE_REDUCTASE SDR FAMILY PROTEIN 7-LIKE"/>
    <property type="match status" value="1"/>
</dbReference>
<dbReference type="STRING" id="51031.W2TYE9"/>
<evidence type="ECO:0000256" key="1">
    <source>
        <dbReference type="ARBA" id="ARBA00006484"/>
    </source>
</evidence>
<dbReference type="PRINTS" id="PR00081">
    <property type="entry name" value="GDHRDH"/>
</dbReference>
<dbReference type="InterPro" id="IPR002347">
    <property type="entry name" value="SDR_fam"/>
</dbReference>
<dbReference type="InterPro" id="IPR020904">
    <property type="entry name" value="Sc_DH/Rdtase_CS"/>
</dbReference>
<dbReference type="OrthoDB" id="5307821at2759"/>
<gene>
    <name evidence="4" type="ORF">NECAME_16101</name>
</gene>
<dbReference type="SUPFAM" id="SSF51735">
    <property type="entry name" value="NAD(P)-binding Rossmann-fold domains"/>
    <property type="match status" value="1"/>
</dbReference>
<proteinExistence type="inferred from homology"/>
<dbReference type="Gene3D" id="3.40.50.720">
    <property type="entry name" value="NAD(P)-binding Rossmann-like Domain"/>
    <property type="match status" value="1"/>
</dbReference>
<keyword evidence="3" id="KW-0560">Oxidoreductase</keyword>
<dbReference type="GO" id="GO:0015774">
    <property type="term" value="P:polysaccharide transport"/>
    <property type="evidence" value="ECO:0007669"/>
    <property type="project" value="InterPro"/>
</dbReference>
<accession>W2TYE9</accession>
<comment type="similarity">
    <text evidence="1">Belongs to the short-chain dehydrogenases/reductases (SDR) family.</text>
</comment>
<organism evidence="4 5">
    <name type="scientific">Necator americanus</name>
    <name type="common">Human hookworm</name>
    <dbReference type="NCBI Taxonomy" id="51031"/>
    <lineage>
        <taxon>Eukaryota</taxon>
        <taxon>Metazoa</taxon>
        <taxon>Ecdysozoa</taxon>
        <taxon>Nematoda</taxon>
        <taxon>Chromadorea</taxon>
        <taxon>Rhabditida</taxon>
        <taxon>Rhabditina</taxon>
        <taxon>Rhabditomorpha</taxon>
        <taxon>Strongyloidea</taxon>
        <taxon>Ancylostomatidae</taxon>
        <taxon>Bunostominae</taxon>
        <taxon>Necator</taxon>
    </lineage>
</organism>
<evidence type="ECO:0000256" key="2">
    <source>
        <dbReference type="ARBA" id="ARBA00022857"/>
    </source>
</evidence>
<dbReference type="PROSITE" id="PS00061">
    <property type="entry name" value="ADH_SHORT"/>
    <property type="match status" value="1"/>
</dbReference>
<dbReference type="InterPro" id="IPR036291">
    <property type="entry name" value="NAD(P)-bd_dom_sf"/>
</dbReference>
<dbReference type="Pfam" id="PF05159">
    <property type="entry name" value="Capsule_synth"/>
    <property type="match status" value="1"/>
</dbReference>
<dbReference type="GO" id="GO:0000271">
    <property type="term" value="P:polysaccharide biosynthetic process"/>
    <property type="evidence" value="ECO:0007669"/>
    <property type="project" value="InterPro"/>
</dbReference>